<dbReference type="AlphaFoldDB" id="R9GU50"/>
<keyword evidence="2" id="KW-1185">Reference proteome</keyword>
<dbReference type="Proteomes" id="UP000014174">
    <property type="component" value="Unassembled WGS sequence"/>
</dbReference>
<evidence type="ECO:0000313" key="2">
    <source>
        <dbReference type="Proteomes" id="UP000014174"/>
    </source>
</evidence>
<protein>
    <submittedName>
        <fullName evidence="1">Uncharacterized protein</fullName>
    </submittedName>
</protein>
<sequence>MKKTILLLIIISTIISCKTVKPSAENNVLVLKGTVEKMGMSTFQYGTHLLKTESKTYALKTAIVKLDDYVGKEVSITGSKVEGYPVENGPDLIDVKKIVIK</sequence>
<accession>R9GU50</accession>
<dbReference type="EMBL" id="AQPN01000063">
    <property type="protein sequence ID" value="EOR95183.1"/>
    <property type="molecule type" value="Genomic_DNA"/>
</dbReference>
<organism evidence="1 2">
    <name type="scientific">Arcticibacter svalbardensis MN12-7</name>
    <dbReference type="NCBI Taxonomy" id="1150600"/>
    <lineage>
        <taxon>Bacteria</taxon>
        <taxon>Pseudomonadati</taxon>
        <taxon>Bacteroidota</taxon>
        <taxon>Sphingobacteriia</taxon>
        <taxon>Sphingobacteriales</taxon>
        <taxon>Sphingobacteriaceae</taxon>
        <taxon>Arcticibacter</taxon>
    </lineage>
</organism>
<dbReference type="RefSeq" id="WP_016194907.1">
    <property type="nucleotide sequence ID" value="NZ_AQPN01000063.1"/>
</dbReference>
<evidence type="ECO:0000313" key="1">
    <source>
        <dbReference type="EMBL" id="EOR95183.1"/>
    </source>
</evidence>
<dbReference type="eggNOG" id="ENOG50336R3">
    <property type="taxonomic scope" value="Bacteria"/>
</dbReference>
<comment type="caution">
    <text evidence="1">The sequence shown here is derived from an EMBL/GenBank/DDBJ whole genome shotgun (WGS) entry which is preliminary data.</text>
</comment>
<name>R9GU50_9SPHI</name>
<reference evidence="1 2" key="1">
    <citation type="journal article" date="2013" name="Genome Announc.">
        <title>Draft Genome Sequence of Arcticibacter svalbardensis Strain MN12-7T, a Member of the Family Sphingobacteriaceae Isolated from an Arctic Soil Sample.</title>
        <authorList>
            <person name="Shivaji S."/>
            <person name="Ara S."/>
            <person name="Prasad S."/>
            <person name="Manasa B.P."/>
            <person name="Begum Z."/>
            <person name="Singh A."/>
            <person name="Kumar Pinnaka A."/>
        </authorList>
    </citation>
    <scope>NUCLEOTIDE SEQUENCE [LARGE SCALE GENOMIC DNA]</scope>
    <source>
        <strain evidence="1 2">MN12-7</strain>
    </source>
</reference>
<dbReference type="PROSITE" id="PS51257">
    <property type="entry name" value="PROKAR_LIPOPROTEIN"/>
    <property type="match status" value="1"/>
</dbReference>
<dbReference type="OrthoDB" id="1447689at2"/>
<dbReference type="STRING" id="1150600.ADIARSV_1671"/>
<proteinExistence type="predicted"/>
<gene>
    <name evidence="1" type="ORF">ADIARSV_1671</name>
</gene>